<keyword evidence="1" id="KW-0285">Flavoprotein</keyword>
<evidence type="ECO:0000313" key="6">
    <source>
        <dbReference type="EMBL" id="QEW27983.1"/>
    </source>
</evidence>
<dbReference type="Proteomes" id="UP000325785">
    <property type="component" value="Chromosome"/>
</dbReference>
<dbReference type="Pfam" id="PF00881">
    <property type="entry name" value="Nitroreductase"/>
    <property type="match status" value="1"/>
</dbReference>
<evidence type="ECO:0000313" key="7">
    <source>
        <dbReference type="Proteomes" id="UP000051401"/>
    </source>
</evidence>
<accession>A0A0T5P511</accession>
<dbReference type="InterPro" id="IPR050627">
    <property type="entry name" value="Nitroreductase/BluB"/>
</dbReference>
<dbReference type="EMBL" id="CP031598">
    <property type="protein sequence ID" value="QEW27983.1"/>
    <property type="molecule type" value="Genomic_DNA"/>
</dbReference>
<dbReference type="InterPro" id="IPR000415">
    <property type="entry name" value="Nitroreductase-like"/>
</dbReference>
<evidence type="ECO:0000256" key="1">
    <source>
        <dbReference type="ARBA" id="ARBA00022630"/>
    </source>
</evidence>
<evidence type="ECO:0000256" key="2">
    <source>
        <dbReference type="ARBA" id="ARBA00022643"/>
    </source>
</evidence>
<evidence type="ECO:0000256" key="3">
    <source>
        <dbReference type="ARBA" id="ARBA00023002"/>
    </source>
</evidence>
<proteinExistence type="predicted"/>
<dbReference type="KEGG" id="rid:RIdsm_03808"/>
<sequence length="224" mass="24811">MPEDFDALNRVMDARYSCRGFRPDPVSEEVIGQIVGTAGKAASWCNAQPWRLVVTQGDETERFRAALLETVASDKPGPDLEWPEDYPGVYGERRRTCGYQLYSAVGIDRKDHGARAEQAMRNFHLFDAPHVAIIHSEAKLGAYGAHDCGEFVLGFMLAATAQGVATVAQASVAGYADFIRSHFGLDESRRILCAISFGYEDPDHPANTFRTERARVRELLDLRG</sequence>
<name>A0A0T5P511_9RHOB</name>
<evidence type="ECO:0000313" key="5">
    <source>
        <dbReference type="EMBL" id="KRS15982.1"/>
    </source>
</evidence>
<dbReference type="Gene3D" id="3.40.109.10">
    <property type="entry name" value="NADH Oxidase"/>
    <property type="match status" value="1"/>
</dbReference>
<evidence type="ECO:0000313" key="8">
    <source>
        <dbReference type="Proteomes" id="UP000325785"/>
    </source>
</evidence>
<evidence type="ECO:0000259" key="4">
    <source>
        <dbReference type="Pfam" id="PF00881"/>
    </source>
</evidence>
<keyword evidence="7" id="KW-1185">Reference proteome</keyword>
<feature type="domain" description="Nitroreductase" evidence="4">
    <location>
        <begin position="14"/>
        <end position="199"/>
    </location>
</feature>
<dbReference type="STRING" id="540747.SAMN04488031_11357"/>
<dbReference type="OrthoDB" id="9802510at2"/>
<dbReference type="AlphaFoldDB" id="A0A0T5P511"/>
<dbReference type="GO" id="GO:0016491">
    <property type="term" value="F:oxidoreductase activity"/>
    <property type="evidence" value="ECO:0007669"/>
    <property type="project" value="UniProtKB-KW"/>
</dbReference>
<dbReference type="PANTHER" id="PTHR23026:SF90">
    <property type="entry name" value="IODOTYROSINE DEIODINASE 1"/>
    <property type="match status" value="1"/>
</dbReference>
<reference evidence="5 7" key="1">
    <citation type="submission" date="2015-04" db="EMBL/GenBank/DDBJ databases">
        <title>The draft genome sequence of Roseovarius indicus B108T.</title>
        <authorList>
            <person name="Li G."/>
            <person name="Lai Q."/>
            <person name="Shao Z."/>
            <person name="Yan P."/>
        </authorList>
    </citation>
    <scope>NUCLEOTIDE SEQUENCE [LARGE SCALE GENOMIC DNA]</scope>
    <source>
        <strain evidence="5 7">B108</strain>
    </source>
</reference>
<gene>
    <name evidence="6" type="ORF">RIdsm_03808</name>
    <name evidence="5" type="ORF">XM52_20685</name>
</gene>
<dbReference type="SUPFAM" id="SSF55469">
    <property type="entry name" value="FMN-dependent nitroreductase-like"/>
    <property type="match status" value="1"/>
</dbReference>
<dbReference type="Proteomes" id="UP000051401">
    <property type="component" value="Unassembled WGS sequence"/>
</dbReference>
<keyword evidence="3" id="KW-0560">Oxidoreductase</keyword>
<organism evidence="5 7">
    <name type="scientific">Roseovarius indicus</name>
    <dbReference type="NCBI Taxonomy" id="540747"/>
    <lineage>
        <taxon>Bacteria</taxon>
        <taxon>Pseudomonadati</taxon>
        <taxon>Pseudomonadota</taxon>
        <taxon>Alphaproteobacteria</taxon>
        <taxon>Rhodobacterales</taxon>
        <taxon>Roseobacteraceae</taxon>
        <taxon>Roseovarius</taxon>
    </lineage>
</organism>
<dbReference type="RefSeq" id="WP_057819111.1">
    <property type="nucleotide sequence ID" value="NZ_CAXRJZ010000026.1"/>
</dbReference>
<dbReference type="CDD" id="cd02136">
    <property type="entry name" value="PnbA_NfnB-like"/>
    <property type="match status" value="1"/>
</dbReference>
<dbReference type="InterPro" id="IPR029479">
    <property type="entry name" value="Nitroreductase"/>
</dbReference>
<keyword evidence="2" id="KW-0288">FMN</keyword>
<dbReference type="EMBL" id="LAXI01000017">
    <property type="protein sequence ID" value="KRS15982.1"/>
    <property type="molecule type" value="Genomic_DNA"/>
</dbReference>
<reference evidence="6 8" key="2">
    <citation type="submission" date="2018-08" db="EMBL/GenBank/DDBJ databases">
        <title>Genetic Globetrotter - A new plasmid hitch-hiking vast phylogenetic and geographic distances.</title>
        <authorList>
            <person name="Vollmers J."/>
            <person name="Petersen J."/>
        </authorList>
    </citation>
    <scope>NUCLEOTIDE SEQUENCE [LARGE SCALE GENOMIC DNA]</scope>
    <source>
        <strain evidence="6 8">DSM 26383</strain>
    </source>
</reference>
<dbReference type="PANTHER" id="PTHR23026">
    <property type="entry name" value="NADPH NITROREDUCTASE"/>
    <property type="match status" value="1"/>
</dbReference>
<protein>
    <submittedName>
        <fullName evidence="5">Nitroreductase</fullName>
    </submittedName>
    <submittedName>
        <fullName evidence="6">Putative oxidoreductase</fullName>
    </submittedName>
</protein>
<dbReference type="PATRIC" id="fig|540747.5.peg.1901"/>